<dbReference type="EMBL" id="SZVO01000017">
    <property type="protein sequence ID" value="TKT87977.1"/>
    <property type="molecule type" value="Genomic_DNA"/>
</dbReference>
<dbReference type="InterPro" id="IPR036116">
    <property type="entry name" value="FN3_sf"/>
</dbReference>
<feature type="domain" description="Fibronectin type-III" evidence="4">
    <location>
        <begin position="396"/>
        <end position="494"/>
    </location>
</feature>
<protein>
    <submittedName>
        <fullName evidence="5">T9SS type A sorting domain-containing protein</fullName>
    </submittedName>
</protein>
<dbReference type="Gene3D" id="2.60.120.200">
    <property type="match status" value="1"/>
</dbReference>
<dbReference type="GO" id="GO:0016829">
    <property type="term" value="F:lyase activity"/>
    <property type="evidence" value="ECO:0007669"/>
    <property type="project" value="UniProtKB-KW"/>
</dbReference>
<dbReference type="InterPro" id="IPR000772">
    <property type="entry name" value="Ricin_B_lectin"/>
</dbReference>
<dbReference type="Pfam" id="PF18962">
    <property type="entry name" value="Por_Secre_tail"/>
    <property type="match status" value="1"/>
</dbReference>
<keyword evidence="2" id="KW-0456">Lyase</keyword>
<dbReference type="Pfam" id="PF05426">
    <property type="entry name" value="Alginate_lyase"/>
    <property type="match status" value="1"/>
</dbReference>
<reference evidence="5 6" key="1">
    <citation type="submission" date="2019-05" db="EMBL/GenBank/DDBJ databases">
        <title>Dyadobacter AR-3-8 sp. nov., isolated from arctic soil.</title>
        <authorList>
            <person name="Chaudhary D.K."/>
        </authorList>
    </citation>
    <scope>NUCLEOTIDE SEQUENCE [LARGE SCALE GENOMIC DNA]</scope>
    <source>
        <strain evidence="5 6">AR-3-8</strain>
    </source>
</reference>
<dbReference type="Gene3D" id="2.80.10.50">
    <property type="match status" value="3"/>
</dbReference>
<evidence type="ECO:0000259" key="4">
    <source>
        <dbReference type="PROSITE" id="PS50853"/>
    </source>
</evidence>
<dbReference type="InterPro" id="IPR008397">
    <property type="entry name" value="Alginate_lyase_dom"/>
</dbReference>
<gene>
    <name evidence="5" type="ORF">FDK13_28145</name>
</gene>
<dbReference type="InterPro" id="IPR008929">
    <property type="entry name" value="Chondroitin_lyas"/>
</dbReference>
<name>A0A4U6CWA7_9BACT</name>
<dbReference type="CDD" id="cd00161">
    <property type="entry name" value="beta-trefoil_Ricin-like"/>
    <property type="match status" value="1"/>
</dbReference>
<dbReference type="NCBIfam" id="TIGR04183">
    <property type="entry name" value="Por_Secre_tail"/>
    <property type="match status" value="1"/>
</dbReference>
<dbReference type="InterPro" id="IPR026444">
    <property type="entry name" value="Secre_tail"/>
</dbReference>
<dbReference type="RefSeq" id="WP_137343363.1">
    <property type="nucleotide sequence ID" value="NZ_SZVO01000017.1"/>
</dbReference>
<dbReference type="InterPro" id="IPR035992">
    <property type="entry name" value="Ricin_B-like_lectins"/>
</dbReference>
<dbReference type="Gene3D" id="2.60.40.10">
    <property type="entry name" value="Immunoglobulins"/>
    <property type="match status" value="1"/>
</dbReference>
<dbReference type="PROSITE" id="PS50853">
    <property type="entry name" value="FN3"/>
    <property type="match status" value="1"/>
</dbReference>
<dbReference type="SUPFAM" id="SSF48230">
    <property type="entry name" value="Chondroitin AC/alginate lyase"/>
    <property type="match status" value="1"/>
</dbReference>
<dbReference type="SUPFAM" id="SSF49265">
    <property type="entry name" value="Fibronectin type III"/>
    <property type="match status" value="1"/>
</dbReference>
<feature type="signal peptide" evidence="3">
    <location>
        <begin position="1"/>
        <end position="41"/>
    </location>
</feature>
<dbReference type="SUPFAM" id="SSF50370">
    <property type="entry name" value="Ricin B-like lectins"/>
    <property type="match status" value="1"/>
</dbReference>
<evidence type="ECO:0000313" key="5">
    <source>
        <dbReference type="EMBL" id="TKT87977.1"/>
    </source>
</evidence>
<dbReference type="Gene3D" id="1.50.10.100">
    <property type="entry name" value="Chondroitin AC/alginate lyase"/>
    <property type="match status" value="1"/>
</dbReference>
<evidence type="ECO:0000256" key="1">
    <source>
        <dbReference type="ARBA" id="ARBA00022729"/>
    </source>
</evidence>
<dbReference type="CDD" id="cd00063">
    <property type="entry name" value="FN3"/>
    <property type="match status" value="1"/>
</dbReference>
<keyword evidence="1 3" id="KW-0732">Signal</keyword>
<organism evidence="5 6">
    <name type="scientific">Dyadobacter frigoris</name>
    <dbReference type="NCBI Taxonomy" id="2576211"/>
    <lineage>
        <taxon>Bacteria</taxon>
        <taxon>Pseudomonadati</taxon>
        <taxon>Bacteroidota</taxon>
        <taxon>Cytophagia</taxon>
        <taxon>Cytophagales</taxon>
        <taxon>Spirosomataceae</taxon>
        <taxon>Dyadobacter</taxon>
    </lineage>
</organism>
<dbReference type="PROSITE" id="PS50231">
    <property type="entry name" value="RICIN_B_LECTIN"/>
    <property type="match status" value="1"/>
</dbReference>
<sequence length="929" mass="99449">MNAQQLFHIFFFVYAINRKLKTLLSASCLLVCLLWCTASQAQTFVHPGGLHTLTDLNRMKAKVAAGEHPWIDSWNVMITDWQAQNTYTAVPYTNIGGSGNRQRASQDAHAAYLNTIRWYVTGDVSYADCAVRICNAWANTVNQVASGELFQLPINNFMQAAELLRTYPGWAAADIAKFKTMALTYFYPACHNSLAQCGLPSSWDSPFASSIMGIGVFCDDAAKFNEAVTYFKTGAGNGSILKVVSQPSGQVTEMGRDMVHANIGLSCLAEMCQTAKNQTNFGLDLYGYSSNRLLAGFEYYCQYNLNHPVTWVPTNTCDNDNFLGISYYNARGFLTNNPTFEMVYNHYGVVKGLSTPYVKAMAQLARPETQNADFFGYGTFTHSLNAAASPYLPYPVPATPTALVAKPAASKVYLEWTGPGGDVANGYNILRSTTAGGPYTSIGSWTNNTLTTYTDWAVTNGTTYYYKVSANNQSGTSGTSGEASAQPVATTVSLPTGWTTKDIGSTTTVGSAGYGNVVNNTFVVNGSGSGMGGTSDSFTYTYGMVTGDFIITAHMAVTNWAWTGGDKAGLQIRESLDPGARMLTVYQGELGNRFTGFLTRATAGVTSTFQGGNKFSFSPWYRLQRSGNIFTAYQSTDGITYQIIGTSTLAINSTCYVGLAVCAGATGSFSNVTYENVAISGATLQPVPDGTYKIIARHSGKALDVSGASTADGANVQQWPYGGGGNQQWTLTHLGGGQYKIIGVGSGKSLDVANNSTADGANVDIWSYSGNNNQRFTFASTGGGYYRITPVHSGKALDVAGISTADGANVHQWSYNGTNNQQWLIVAPATATARIGATEVTPEINTGEVGTGHVIIYPNPAADQVTVRLGKDFEKGAMITVRDSNGRLLSTLPVKGAEHVLKLGKLSFGIYFIEVSDGTKSITKKLLRN</sequence>
<dbReference type="InterPro" id="IPR013783">
    <property type="entry name" value="Ig-like_fold"/>
</dbReference>
<dbReference type="OrthoDB" id="898870at2"/>
<dbReference type="Pfam" id="PF14200">
    <property type="entry name" value="RicinB_lectin_2"/>
    <property type="match status" value="2"/>
</dbReference>
<evidence type="ECO:0000256" key="2">
    <source>
        <dbReference type="ARBA" id="ARBA00023239"/>
    </source>
</evidence>
<keyword evidence="6" id="KW-1185">Reference proteome</keyword>
<dbReference type="InterPro" id="IPR003961">
    <property type="entry name" value="FN3_dom"/>
</dbReference>
<dbReference type="GO" id="GO:0042597">
    <property type="term" value="C:periplasmic space"/>
    <property type="evidence" value="ECO:0007669"/>
    <property type="project" value="InterPro"/>
</dbReference>
<evidence type="ECO:0000256" key="3">
    <source>
        <dbReference type="SAM" id="SignalP"/>
    </source>
</evidence>
<dbReference type="SMART" id="SM00458">
    <property type="entry name" value="RICIN"/>
    <property type="match status" value="1"/>
</dbReference>
<accession>A0A4U6CWA7</accession>
<dbReference type="Proteomes" id="UP000304900">
    <property type="component" value="Unassembled WGS sequence"/>
</dbReference>
<proteinExistence type="predicted"/>
<feature type="chain" id="PRO_5020316312" evidence="3">
    <location>
        <begin position="42"/>
        <end position="929"/>
    </location>
</feature>
<dbReference type="AlphaFoldDB" id="A0A4U6CWA7"/>
<comment type="caution">
    <text evidence="5">The sequence shown here is derived from an EMBL/GenBank/DDBJ whole genome shotgun (WGS) entry which is preliminary data.</text>
</comment>
<evidence type="ECO:0000313" key="6">
    <source>
        <dbReference type="Proteomes" id="UP000304900"/>
    </source>
</evidence>